<dbReference type="AlphaFoldDB" id="A0A1M7ZQH8"/>
<evidence type="ECO:0000313" key="3">
    <source>
        <dbReference type="Proteomes" id="UP000186406"/>
    </source>
</evidence>
<feature type="compositionally biased region" description="Basic and acidic residues" evidence="1">
    <location>
        <begin position="215"/>
        <end position="224"/>
    </location>
</feature>
<proteinExistence type="predicted"/>
<sequence length="231" mass="25712">MRRRGGSCWPISNKAASCSPTKPMIPTPSALKQRNAAFSPMCRRVPSESEPSPSAHGSIAKGTKSNASSNRIKQMRGLATRYDRRPENFLATQARCRPHLDQYVMSPQPRMLWRRNRTESCVAQDPHRLPVDSSASATAFRPVAWALPRWPLPPCRSLRKHAGPGAIRRTPTSGRGAATHHHRPMHAFTGTRENWHERREAADGWTAGAGGQRAFRQEARDRPHGVQLPLG</sequence>
<dbReference type="EMBL" id="FRXO01000008">
    <property type="protein sequence ID" value="SHO66906.1"/>
    <property type="molecule type" value="Genomic_DNA"/>
</dbReference>
<feature type="region of interest" description="Disordered" evidence="1">
    <location>
        <begin position="197"/>
        <end position="231"/>
    </location>
</feature>
<name>A0A1M7ZQH8_9HYPH</name>
<protein>
    <submittedName>
        <fullName evidence="2">Uncharacterized protein</fullName>
    </submittedName>
</protein>
<gene>
    <name evidence="2" type="ORF">SAMN02745172_03568</name>
</gene>
<feature type="region of interest" description="Disordered" evidence="1">
    <location>
        <begin position="1"/>
        <end position="71"/>
    </location>
</feature>
<evidence type="ECO:0000313" key="2">
    <source>
        <dbReference type="EMBL" id="SHO66906.1"/>
    </source>
</evidence>
<keyword evidence="3" id="KW-1185">Reference proteome</keyword>
<evidence type="ECO:0000256" key="1">
    <source>
        <dbReference type="SAM" id="MobiDB-lite"/>
    </source>
</evidence>
<organism evidence="2 3">
    <name type="scientific">Pseudoxanthobacter soli DSM 19599</name>
    <dbReference type="NCBI Taxonomy" id="1123029"/>
    <lineage>
        <taxon>Bacteria</taxon>
        <taxon>Pseudomonadati</taxon>
        <taxon>Pseudomonadota</taxon>
        <taxon>Alphaproteobacteria</taxon>
        <taxon>Hyphomicrobiales</taxon>
        <taxon>Segnochrobactraceae</taxon>
        <taxon>Pseudoxanthobacter</taxon>
    </lineage>
</organism>
<accession>A0A1M7ZQH8</accession>
<feature type="region of interest" description="Disordered" evidence="1">
    <location>
        <begin position="160"/>
        <end position="181"/>
    </location>
</feature>
<reference evidence="2 3" key="1">
    <citation type="submission" date="2016-12" db="EMBL/GenBank/DDBJ databases">
        <authorList>
            <person name="Song W.-J."/>
            <person name="Kurnit D.M."/>
        </authorList>
    </citation>
    <scope>NUCLEOTIDE SEQUENCE [LARGE SCALE GENOMIC DNA]</scope>
    <source>
        <strain evidence="2 3">DSM 19599</strain>
    </source>
</reference>
<dbReference type="Proteomes" id="UP000186406">
    <property type="component" value="Unassembled WGS sequence"/>
</dbReference>